<gene>
    <name evidence="2" type="ORF">NEJAP_2421</name>
</gene>
<dbReference type="EMBL" id="AP014546">
    <property type="protein sequence ID" value="BBB30367.1"/>
    <property type="molecule type" value="Genomic_DNA"/>
</dbReference>
<dbReference type="RefSeq" id="WP_201347558.1">
    <property type="nucleotide sequence ID" value="NZ_AP014546.1"/>
</dbReference>
<dbReference type="AlphaFoldDB" id="A0A7R6PHL1"/>
<dbReference type="Proteomes" id="UP000595332">
    <property type="component" value="Chromosome"/>
</dbReference>
<name>A0A7R6PHL1_9GAMM</name>
<keyword evidence="3" id="KW-1185">Reference proteome</keyword>
<evidence type="ECO:0000313" key="3">
    <source>
        <dbReference type="Proteomes" id="UP000595332"/>
    </source>
</evidence>
<accession>A0A7R6PHL1</accession>
<feature type="region of interest" description="Disordered" evidence="1">
    <location>
        <begin position="196"/>
        <end position="218"/>
    </location>
</feature>
<sequence>MDNAEVEKRVKQYFSDACSRLNRVRYAHESAYVDALIGRLDGVLDFGDGNGSIDFSSTIVADRGPGSAESLYGADFAIVFKSENVDEPISKAILSQAKNDTVDGMPKTEITRLREQCEKMSRYTNDYIVLEAPQIAGAVPTIRVGTPSTKTWGKTRMRLDDYFLELVLSCKHGDRRSDFIKGVASSKLSGLTVDVNGLEYTPTPKPRKKRDNKPGNRP</sequence>
<evidence type="ECO:0000256" key="1">
    <source>
        <dbReference type="SAM" id="MobiDB-lite"/>
    </source>
</evidence>
<organism evidence="2 3">
    <name type="scientific">Neptunomonas japonica JAMM 1380</name>
    <dbReference type="NCBI Taxonomy" id="1441457"/>
    <lineage>
        <taxon>Bacteria</taxon>
        <taxon>Pseudomonadati</taxon>
        <taxon>Pseudomonadota</taxon>
        <taxon>Gammaproteobacteria</taxon>
        <taxon>Oceanospirillales</taxon>
        <taxon>Oceanospirillaceae</taxon>
        <taxon>Neptunomonas</taxon>
    </lineage>
</organism>
<reference evidence="2 3" key="1">
    <citation type="journal article" date="2008" name="Int. J. Syst. Evol. Microbiol.">
        <title>Neptunomonas japonica sp. nov., an Osedax japonicus symbiont-like bacterium isolated from sediment adjacent to sperm whale carcasses off Kagoshima, Japan.</title>
        <authorList>
            <person name="Miyazaki M."/>
            <person name="Nogi Y."/>
            <person name="Fujiwara Y."/>
            <person name="Kawato M."/>
            <person name="Kubokawa K."/>
            <person name="Horikoshi K."/>
        </authorList>
    </citation>
    <scope>NUCLEOTIDE SEQUENCE [LARGE SCALE GENOMIC DNA]</scope>
    <source>
        <strain evidence="2 3">JAMM 1380</strain>
    </source>
</reference>
<proteinExistence type="predicted"/>
<evidence type="ECO:0000313" key="2">
    <source>
        <dbReference type="EMBL" id="BBB30367.1"/>
    </source>
</evidence>
<dbReference type="KEGG" id="njp:NEJAP_2421"/>
<protein>
    <submittedName>
        <fullName evidence="2">Uncharacterized protein</fullName>
    </submittedName>
</protein>